<evidence type="ECO:0000256" key="10">
    <source>
        <dbReference type="PIRSR" id="PIRSR000463-1"/>
    </source>
</evidence>
<evidence type="ECO:0000256" key="6">
    <source>
        <dbReference type="ARBA" id="ARBA00022679"/>
    </source>
</evidence>
<evidence type="ECO:0000256" key="4">
    <source>
        <dbReference type="ARBA" id="ARBA00022600"/>
    </source>
</evidence>
<keyword evidence="5 9" id="KW-0328">Glycosyltransferase</keyword>
<feature type="active site" description="Nucleophile" evidence="9 10">
    <location>
        <position position="452"/>
    </location>
</feature>
<evidence type="ECO:0000256" key="1">
    <source>
        <dbReference type="ARBA" id="ARBA00000826"/>
    </source>
</evidence>
<dbReference type="InterPro" id="IPR044143">
    <property type="entry name" value="GlgB_N_E_set_prok"/>
</dbReference>
<dbReference type="InterPro" id="IPR013780">
    <property type="entry name" value="Glyco_hydro_b"/>
</dbReference>
<comment type="function">
    <text evidence="9">Catalyzes the formation of the alpha-1,6-glucosidic linkages in glycogen by scission of a 1,4-alpha-linked oligosaccharide from growing alpha-1,4-glucan chains and the subsequent attachment of the oligosaccharide to the alpha-1,6 position.</text>
</comment>
<dbReference type="UniPathway" id="UPA00164"/>
<dbReference type="SUPFAM" id="SSF51011">
    <property type="entry name" value="Glycosyl hydrolase domain"/>
    <property type="match status" value="1"/>
</dbReference>
<dbReference type="GO" id="GO:0043169">
    <property type="term" value="F:cation binding"/>
    <property type="evidence" value="ECO:0007669"/>
    <property type="project" value="InterPro"/>
</dbReference>
<dbReference type="InterPro" id="IPR006048">
    <property type="entry name" value="A-amylase/branching_C"/>
</dbReference>
<dbReference type="FunFam" id="3.20.20.80:FF:000003">
    <property type="entry name" value="1,4-alpha-glucan branching enzyme GlgB"/>
    <property type="match status" value="1"/>
</dbReference>
<feature type="domain" description="Glycosyl hydrolase family 13 catalytic" evidence="11">
    <location>
        <begin position="287"/>
        <end position="639"/>
    </location>
</feature>
<gene>
    <name evidence="12" type="primary">A-glgB</name>
    <name evidence="9" type="synonym">glgB</name>
</gene>
<dbReference type="AlphaFoldDB" id="A0A4D8TR38"/>
<dbReference type="NCBIfam" id="TIGR01515">
    <property type="entry name" value="branching_enzym"/>
    <property type="match status" value="1"/>
</dbReference>
<dbReference type="Gene3D" id="2.60.40.1180">
    <property type="entry name" value="Golgi alpha-mannosidase II"/>
    <property type="match status" value="1"/>
</dbReference>
<dbReference type="HAMAP" id="MF_00685">
    <property type="entry name" value="GlgB"/>
    <property type="match status" value="1"/>
</dbReference>
<evidence type="ECO:0000313" key="12">
    <source>
        <dbReference type="EMBL" id="SMH70184.1"/>
    </source>
</evidence>
<dbReference type="InterPro" id="IPR017853">
    <property type="entry name" value="GH"/>
</dbReference>
<dbReference type="InterPro" id="IPR037439">
    <property type="entry name" value="Branching_enzy"/>
</dbReference>
<dbReference type="EC" id="2.4.1.18" evidence="9"/>
<organism evidence="12">
    <name type="scientific">Arthrospira sp. SRM16</name>
    <dbReference type="NCBI Taxonomy" id="1929211"/>
    <lineage>
        <taxon>Bacteria</taxon>
        <taxon>Bacillati</taxon>
        <taxon>Cyanobacteriota</taxon>
        <taxon>Cyanophyceae</taxon>
        <taxon>Oscillatoriophycideae</taxon>
        <taxon>Oscillatoriales</taxon>
        <taxon>Microcoleaceae</taxon>
        <taxon>Arthrospira</taxon>
    </lineage>
</organism>
<proteinExistence type="evidence at transcript level"/>
<evidence type="ECO:0000256" key="7">
    <source>
        <dbReference type="ARBA" id="ARBA00023056"/>
    </source>
</evidence>
<dbReference type="Gene3D" id="3.20.20.80">
    <property type="entry name" value="Glycosidases"/>
    <property type="match status" value="1"/>
</dbReference>
<dbReference type="FunFam" id="2.60.40.1180:FF:000002">
    <property type="entry name" value="1,4-alpha-glucan branching enzyme GlgB"/>
    <property type="match status" value="1"/>
</dbReference>
<dbReference type="NCBIfam" id="NF003811">
    <property type="entry name" value="PRK05402.1"/>
    <property type="match status" value="1"/>
</dbReference>
<dbReference type="CDD" id="cd02855">
    <property type="entry name" value="E_set_GBE_prok_N"/>
    <property type="match status" value="1"/>
</dbReference>
<dbReference type="GO" id="GO:0003844">
    <property type="term" value="F:1,4-alpha-glucan branching enzyme activity"/>
    <property type="evidence" value="ECO:0007669"/>
    <property type="project" value="UniProtKB-UniRule"/>
</dbReference>
<dbReference type="InterPro" id="IPR014756">
    <property type="entry name" value="Ig_E-set"/>
</dbReference>
<comment type="similarity">
    <text evidence="3 9">Belongs to the glycosyl hydrolase 13 family. GlgB subfamily.</text>
</comment>
<dbReference type="Pfam" id="PF02922">
    <property type="entry name" value="CBM_48"/>
    <property type="match status" value="1"/>
</dbReference>
<dbReference type="PIRSF" id="PIRSF000463">
    <property type="entry name" value="GlgB"/>
    <property type="match status" value="1"/>
</dbReference>
<dbReference type="SMART" id="SM00642">
    <property type="entry name" value="Aamy"/>
    <property type="match status" value="1"/>
</dbReference>
<comment type="catalytic activity">
    <reaction evidence="1 9">
        <text>Transfers a segment of a (1-&gt;4)-alpha-D-glucan chain to a primary hydroxy group in a similar glucan chain.</text>
        <dbReference type="EC" id="2.4.1.18"/>
    </reaction>
</comment>
<evidence type="ECO:0000256" key="3">
    <source>
        <dbReference type="ARBA" id="ARBA00009000"/>
    </source>
</evidence>
<dbReference type="NCBIfam" id="NF008967">
    <property type="entry name" value="PRK12313.1"/>
    <property type="match status" value="1"/>
</dbReference>
<dbReference type="PANTHER" id="PTHR43651:SF3">
    <property type="entry name" value="1,4-ALPHA-GLUCAN-BRANCHING ENZYME"/>
    <property type="match status" value="1"/>
</dbReference>
<dbReference type="FunFam" id="2.60.40.10:FF:000169">
    <property type="entry name" value="1,4-alpha-glucan branching enzyme GlgB"/>
    <property type="match status" value="1"/>
</dbReference>
<evidence type="ECO:0000256" key="5">
    <source>
        <dbReference type="ARBA" id="ARBA00022676"/>
    </source>
</evidence>
<dbReference type="GO" id="GO:0004553">
    <property type="term" value="F:hydrolase activity, hydrolyzing O-glycosyl compounds"/>
    <property type="evidence" value="ECO:0007669"/>
    <property type="project" value="InterPro"/>
</dbReference>
<dbReference type="GO" id="GO:0005978">
    <property type="term" value="P:glycogen biosynthetic process"/>
    <property type="evidence" value="ECO:0007669"/>
    <property type="project" value="UniProtKB-UniRule"/>
</dbReference>
<protein>
    <recommendedName>
        <fullName evidence="9">1,4-alpha-glucan branching enzyme GlgB</fullName>
        <ecNumber evidence="9">2.4.1.18</ecNumber>
    </recommendedName>
    <alternativeName>
        <fullName evidence="9">1,4-alpha-D-glucan:1,4-alpha-D-glucan 6-glucosyl-transferase</fullName>
    </alternativeName>
    <alternativeName>
        <fullName evidence="9">Alpha-(1-&gt;4)-glucan branching enzyme</fullName>
    </alternativeName>
    <alternativeName>
        <fullName evidence="9">Glycogen branching enzyme</fullName>
        <shortName evidence="9">BE</shortName>
    </alternativeName>
</protein>
<evidence type="ECO:0000256" key="8">
    <source>
        <dbReference type="ARBA" id="ARBA00023277"/>
    </source>
</evidence>
<dbReference type="Pfam" id="PF02806">
    <property type="entry name" value="Alpha-amylase_C"/>
    <property type="match status" value="1"/>
</dbReference>
<accession>A0A4D8TR38</accession>
<dbReference type="PANTHER" id="PTHR43651">
    <property type="entry name" value="1,4-ALPHA-GLUCAN-BRANCHING ENZYME"/>
    <property type="match status" value="1"/>
</dbReference>
<comment type="pathway">
    <text evidence="2 9">Glycan biosynthesis; glycogen biosynthesis.</text>
</comment>
<evidence type="ECO:0000256" key="9">
    <source>
        <dbReference type="HAMAP-Rule" id="MF_00685"/>
    </source>
</evidence>
<dbReference type="CDD" id="cd11322">
    <property type="entry name" value="AmyAc_Glg_BE"/>
    <property type="match status" value="1"/>
</dbReference>
<name>A0A4D8TR38_9CYAN</name>
<dbReference type="Pfam" id="PF22019">
    <property type="entry name" value="GlgB_N"/>
    <property type="match status" value="1"/>
</dbReference>
<dbReference type="SUPFAM" id="SSF81296">
    <property type="entry name" value="E set domains"/>
    <property type="match status" value="2"/>
</dbReference>
<dbReference type="Gene3D" id="2.60.40.10">
    <property type="entry name" value="Immunoglobulins"/>
    <property type="match status" value="2"/>
</dbReference>
<dbReference type="InterPro" id="IPR006047">
    <property type="entry name" value="GH13_cat_dom"/>
</dbReference>
<comment type="subunit">
    <text evidence="9">Monomer.</text>
</comment>
<feature type="active site" description="Proton donor" evidence="9 10">
    <location>
        <position position="505"/>
    </location>
</feature>
<evidence type="ECO:0000256" key="2">
    <source>
        <dbReference type="ARBA" id="ARBA00004964"/>
    </source>
</evidence>
<evidence type="ECO:0000259" key="11">
    <source>
        <dbReference type="SMART" id="SM00642"/>
    </source>
</evidence>
<reference evidence="12" key="2">
    <citation type="submission" date="2019-04" db="EMBL/GenBank/DDBJ databases">
        <title>Arthrospira Metabolic genes.</title>
        <authorList>
            <person name="Venkatesh K."/>
            <person name="Anbazahan S."/>
            <person name="Faizal N."/>
            <person name="Arockiaraj J."/>
        </authorList>
    </citation>
    <scope>NUCLEOTIDE SEQUENCE</scope>
    <source>
        <strain evidence="12">SRM16</strain>
    </source>
</reference>
<keyword evidence="8 9" id="KW-0119">Carbohydrate metabolism</keyword>
<dbReference type="EMBL" id="LT841347">
    <property type="protein sequence ID" value="SMH70184.1"/>
    <property type="molecule type" value="mRNA"/>
</dbReference>
<dbReference type="SUPFAM" id="SSF51445">
    <property type="entry name" value="(Trans)glycosidases"/>
    <property type="match status" value="1"/>
</dbReference>
<dbReference type="InterPro" id="IPR013783">
    <property type="entry name" value="Ig-like_fold"/>
</dbReference>
<keyword evidence="7 9" id="KW-0320">Glycogen biosynthesis</keyword>
<keyword evidence="6 9" id="KW-0808">Transferase</keyword>
<sequence>MSRKCISVNSSNLFVVERLISMTIALDQIDKIVWNHHHDPFEVLGPHQIEKDGKSLWAVRAYLPTADAAWVVLPEERKEYPMYSVHNPHFFECVIDIPELKNYKLRFKEGEHERVTHDPYAFRSPKLTDFDIHLFTEGNHHRIYEKLGAHPMNLNGVDGVYFAVWAPNARNVSILGNFNHWDGRKHQMRKFGNGVWELFIPEIGVGEAYKYEIKNFEGHIYEKSDPYGFQQEVRPKTASIVAELNNYKWNDDEWMEKRRNTDPLEHPVSVYECHLGSWNRAPFSEPHTLPDGTVEPPVQAVELDPGSRFFTYREMADQMIPYVKELGFTHIEILPVAEHPFDGSWGYQVTGYYAPTSRFGTPEDFMYFVDKCHQNGIGIIVDWVPGHFPKDGHGLAFFDGTHLYEHGDPRKGEHKGWGTLVFNYSRNEVRNFLVANALFWFEKYHIDGIRVDAVASMLYLNYCREDGEWVANDYGGCENIEAADFIRQTNHVIFSYFPGILSIAEESTSWPMVSWPTYVGGLGFNLKWNMGWMHDMLDYFHMDPWFRQFHQNNITFSMWYHHSENFMLALSHDEVVHGKSNILGKMPGDDWQKFANVRALFTYMFAHPGKKTIFMGMEFAQWKEWNAWGTLEWEMLQFDAHKGIQRFFKDINTLYRSEPALYDQDFAEAGFQWVDCSDNRHSVVSFIRRSKDTGEFVVVVCNFTPQPHSHYRVGVPEVGFYTELFNSDSGEYGGSNMGNLGGKWTDEWWFHNYPQSLDLCLPPLGVLILKLAQEKTAKAFQQSETDDAQ</sequence>
<dbReference type="GO" id="GO:0005829">
    <property type="term" value="C:cytosol"/>
    <property type="evidence" value="ECO:0007669"/>
    <property type="project" value="TreeGrafter"/>
</dbReference>
<reference evidence="12" key="1">
    <citation type="submission" date="2017-04" db="EMBL/GenBank/DDBJ databases">
        <authorList>
            <person name="Kumaresan V."/>
        </authorList>
    </citation>
    <scope>NUCLEOTIDE SEQUENCE</scope>
    <source>
        <strain evidence="12">SRM16</strain>
    </source>
</reference>
<keyword evidence="4 9" id="KW-0321">Glycogen metabolism</keyword>
<dbReference type="InterPro" id="IPR054169">
    <property type="entry name" value="GlgB_N"/>
</dbReference>
<dbReference type="InterPro" id="IPR004193">
    <property type="entry name" value="Glyco_hydro_13_N"/>
</dbReference>
<dbReference type="Pfam" id="PF00128">
    <property type="entry name" value="Alpha-amylase"/>
    <property type="match status" value="1"/>
</dbReference>
<dbReference type="InterPro" id="IPR006407">
    <property type="entry name" value="GlgB"/>
</dbReference>